<name>A0A7T5BIS2_9PROT</name>
<evidence type="ECO:0000313" key="1">
    <source>
        <dbReference type="EMBL" id="QQD73958.1"/>
    </source>
</evidence>
<protein>
    <submittedName>
        <fullName evidence="1">Uncharacterized protein</fullName>
    </submittedName>
</protein>
<dbReference type="RefSeq" id="WP_143217843.1">
    <property type="nucleotide sequence ID" value="NZ_CP059488.1"/>
</dbReference>
<organism evidence="1 2">
    <name type="scientific">Acidithiobacillus ferrivorans</name>
    <dbReference type="NCBI Taxonomy" id="160808"/>
    <lineage>
        <taxon>Bacteria</taxon>
        <taxon>Pseudomonadati</taxon>
        <taxon>Pseudomonadota</taxon>
        <taxon>Acidithiobacillia</taxon>
        <taxon>Acidithiobacillales</taxon>
        <taxon>Acidithiobacillaceae</taxon>
        <taxon>Acidithiobacillus</taxon>
    </lineage>
</organism>
<dbReference type="EMBL" id="CP059488">
    <property type="protein sequence ID" value="QQD73958.1"/>
    <property type="molecule type" value="Genomic_DNA"/>
</dbReference>
<sequence>MTAEDIRLDSRLLKQHGPDHTLMDDSDKVLPILSFGSARRQRWLQSIPCALALLCAAFTMGHDWRWGLALLAVLLAWSVWHCPLRQRVGQAVPEAILLSIESDLRVQMEDGSVVPVQHRARPFLHPRLGVIPLQGGNGRRHVLIGLFTAGDDLWRRWRLRLRQEWDAAPDPADPAD</sequence>
<dbReference type="OrthoDB" id="5298303at2"/>
<proteinExistence type="predicted"/>
<accession>A0A7T5BIS2</accession>
<dbReference type="Proteomes" id="UP000595420">
    <property type="component" value="Chromosome"/>
</dbReference>
<reference evidence="1 2" key="1">
    <citation type="submission" date="2020-07" db="EMBL/GenBank/DDBJ databases">
        <title>Complete genome sequence analysis of Acidithiobacillus ferrivorans XJFY6S-08 reveals extreme environmental adaptation to alpine acid mine drainage.</title>
        <authorList>
            <person name="Yan L."/>
            <person name="Ni Y."/>
        </authorList>
    </citation>
    <scope>NUCLEOTIDE SEQUENCE [LARGE SCALE GENOMIC DNA]</scope>
    <source>
        <strain evidence="1 2">XJFY6S-08</strain>
    </source>
</reference>
<dbReference type="AlphaFoldDB" id="A0A7T5BIS2"/>
<evidence type="ECO:0000313" key="2">
    <source>
        <dbReference type="Proteomes" id="UP000595420"/>
    </source>
</evidence>
<gene>
    <name evidence="1" type="ORF">H2515_06960</name>
</gene>